<keyword evidence="7" id="KW-1185">Reference proteome</keyword>
<dbReference type="InterPro" id="IPR017911">
    <property type="entry name" value="MacB-like_ATP-bd"/>
</dbReference>
<dbReference type="InterPro" id="IPR027417">
    <property type="entry name" value="P-loop_NTPase"/>
</dbReference>
<protein>
    <submittedName>
        <fullName evidence="6">ABC transporter ATP-binding protein</fullName>
    </submittedName>
</protein>
<dbReference type="InterPro" id="IPR003593">
    <property type="entry name" value="AAA+_ATPase"/>
</dbReference>
<dbReference type="PANTHER" id="PTHR24220">
    <property type="entry name" value="IMPORT ATP-BINDING PROTEIN"/>
    <property type="match status" value="1"/>
</dbReference>
<organism evidence="6 7">
    <name type="scientific">Microbulbifer taiwanensis</name>
    <dbReference type="NCBI Taxonomy" id="986746"/>
    <lineage>
        <taxon>Bacteria</taxon>
        <taxon>Pseudomonadati</taxon>
        <taxon>Pseudomonadota</taxon>
        <taxon>Gammaproteobacteria</taxon>
        <taxon>Cellvibrionales</taxon>
        <taxon>Microbulbiferaceae</taxon>
        <taxon>Microbulbifer</taxon>
    </lineage>
</organism>
<evidence type="ECO:0000256" key="4">
    <source>
        <dbReference type="ARBA" id="ARBA00022840"/>
    </source>
</evidence>
<evidence type="ECO:0000256" key="3">
    <source>
        <dbReference type="ARBA" id="ARBA00022741"/>
    </source>
</evidence>
<dbReference type="CDD" id="cd03255">
    <property type="entry name" value="ABC_MJ0796_LolCDE_FtsE"/>
    <property type="match status" value="1"/>
</dbReference>
<accession>A0ABW1YKP0</accession>
<evidence type="ECO:0000313" key="7">
    <source>
        <dbReference type="Proteomes" id="UP001596425"/>
    </source>
</evidence>
<dbReference type="Proteomes" id="UP001596425">
    <property type="component" value="Unassembled WGS sequence"/>
</dbReference>
<keyword evidence="3" id="KW-0547">Nucleotide-binding</keyword>
<dbReference type="SUPFAM" id="SSF52540">
    <property type="entry name" value="P-loop containing nucleoside triphosphate hydrolases"/>
    <property type="match status" value="1"/>
</dbReference>
<dbReference type="InterPro" id="IPR017871">
    <property type="entry name" value="ABC_transporter-like_CS"/>
</dbReference>
<comment type="similarity">
    <text evidence="1">Belongs to the ABC transporter superfamily.</text>
</comment>
<dbReference type="SMART" id="SM00382">
    <property type="entry name" value="AAA"/>
    <property type="match status" value="1"/>
</dbReference>
<comment type="caution">
    <text evidence="6">The sequence shown here is derived from an EMBL/GenBank/DDBJ whole genome shotgun (WGS) entry which is preliminary data.</text>
</comment>
<evidence type="ECO:0000256" key="2">
    <source>
        <dbReference type="ARBA" id="ARBA00022448"/>
    </source>
</evidence>
<dbReference type="PROSITE" id="PS50893">
    <property type="entry name" value="ABC_TRANSPORTER_2"/>
    <property type="match status" value="1"/>
</dbReference>
<dbReference type="Gene3D" id="3.40.50.300">
    <property type="entry name" value="P-loop containing nucleotide triphosphate hydrolases"/>
    <property type="match status" value="1"/>
</dbReference>
<proteinExistence type="inferred from homology"/>
<dbReference type="InterPro" id="IPR015854">
    <property type="entry name" value="ABC_transpr_LolD-like"/>
</dbReference>
<name>A0ABW1YKP0_9GAMM</name>
<keyword evidence="4 6" id="KW-0067">ATP-binding</keyword>
<keyword evidence="2" id="KW-0813">Transport</keyword>
<evidence type="ECO:0000313" key="6">
    <source>
        <dbReference type="EMBL" id="MFC6632580.1"/>
    </source>
</evidence>
<dbReference type="EMBL" id="JBHSVR010000001">
    <property type="protein sequence ID" value="MFC6632580.1"/>
    <property type="molecule type" value="Genomic_DNA"/>
</dbReference>
<reference evidence="7" key="1">
    <citation type="journal article" date="2019" name="Int. J. Syst. Evol. Microbiol.">
        <title>The Global Catalogue of Microorganisms (GCM) 10K type strain sequencing project: providing services to taxonomists for standard genome sequencing and annotation.</title>
        <authorList>
            <consortium name="The Broad Institute Genomics Platform"/>
            <consortium name="The Broad Institute Genome Sequencing Center for Infectious Disease"/>
            <person name="Wu L."/>
            <person name="Ma J."/>
        </authorList>
    </citation>
    <scope>NUCLEOTIDE SEQUENCE [LARGE SCALE GENOMIC DNA]</scope>
    <source>
        <strain evidence="7">CGMCC 1.13718</strain>
    </source>
</reference>
<evidence type="ECO:0000259" key="5">
    <source>
        <dbReference type="PROSITE" id="PS50893"/>
    </source>
</evidence>
<dbReference type="PANTHER" id="PTHR24220:SF689">
    <property type="entry name" value="LIPOPROTEIN-RELEASING SYSTEM ATP-BINDING PROTEIN LOLD"/>
    <property type="match status" value="1"/>
</dbReference>
<feature type="domain" description="ABC transporter" evidence="5">
    <location>
        <begin position="6"/>
        <end position="223"/>
    </location>
</feature>
<evidence type="ECO:0000256" key="1">
    <source>
        <dbReference type="ARBA" id="ARBA00005417"/>
    </source>
</evidence>
<dbReference type="InterPro" id="IPR003439">
    <property type="entry name" value="ABC_transporter-like_ATP-bd"/>
</dbReference>
<dbReference type="RefSeq" id="WP_193192070.1">
    <property type="nucleotide sequence ID" value="NZ_JACZFR010000025.1"/>
</dbReference>
<dbReference type="GO" id="GO:0005524">
    <property type="term" value="F:ATP binding"/>
    <property type="evidence" value="ECO:0007669"/>
    <property type="project" value="UniProtKB-KW"/>
</dbReference>
<dbReference type="PROSITE" id="PS00211">
    <property type="entry name" value="ABC_TRANSPORTER_1"/>
    <property type="match status" value="1"/>
</dbReference>
<gene>
    <name evidence="6" type="ORF">ACFQBM_04770</name>
</gene>
<dbReference type="Pfam" id="PF00005">
    <property type="entry name" value="ABC_tran"/>
    <property type="match status" value="1"/>
</dbReference>
<sequence>MDHIELRALGHWFEGRSQGGEPETIYLFDNLNLTVRAGRSHAILGPSGAGKSSLLSLIAALERPRSGEVAIHLDGRAADAPSLRRRSGFVFQQFHLLPELDALGNVALPLRLRGDGQAREKARHWLERVGLSARAAHKPNQLSGGEQQRLAIARAFVAEPAFVFADEPTGNLDQHTAAYIGELLFGCVQEQGSALVLVTHSDTLSRMADCRYRLSGGHLELLA</sequence>